<keyword evidence="2" id="KW-1185">Reference proteome</keyword>
<accession>A0ACC7NCU9</accession>
<gene>
    <name evidence="1" type="ORF">PQR01_13775</name>
</gene>
<evidence type="ECO:0000313" key="2">
    <source>
        <dbReference type="Proteomes" id="UP001629235"/>
    </source>
</evidence>
<organism evidence="1 2">
    <name type="scientific">Paraburkholderia rhynchosiae</name>
    <dbReference type="NCBI Taxonomy" id="487049"/>
    <lineage>
        <taxon>Bacteria</taxon>
        <taxon>Pseudomonadati</taxon>
        <taxon>Pseudomonadota</taxon>
        <taxon>Betaproteobacteria</taxon>
        <taxon>Burkholderiales</taxon>
        <taxon>Burkholderiaceae</taxon>
        <taxon>Paraburkholderia</taxon>
    </lineage>
</organism>
<proteinExistence type="predicted"/>
<sequence length="158" mass="16973">MKGLSRILRRAVIPGSAAASTSALVAAVRATGDGSTPYAPFNAVTHWIWPRRAFAETGPSVRFTLSGLAIHYAAAIFWGALFESLLIRRYRNQQASSDPVAVAGTAATVATVAYVVDYHGVPKRLTPGFEAHLSKRSIFYVYAGFAAGFAVAALWRRE</sequence>
<evidence type="ECO:0000313" key="1">
    <source>
        <dbReference type="EMBL" id="MFM0104518.1"/>
    </source>
</evidence>
<comment type="caution">
    <text evidence="1">The sequence shown here is derived from an EMBL/GenBank/DDBJ whole genome shotgun (WGS) entry which is preliminary data.</text>
</comment>
<protein>
    <submittedName>
        <fullName evidence="1">Uncharacterized protein</fullName>
    </submittedName>
</protein>
<reference evidence="1 2" key="1">
    <citation type="journal article" date="2024" name="Chem. Sci.">
        <title>Discovery of megapolipeptins by genome mining of a Burkholderiales bacteria collection.</title>
        <authorList>
            <person name="Paulo B.S."/>
            <person name="Recchia M.J.J."/>
            <person name="Lee S."/>
            <person name="Fergusson C.H."/>
            <person name="Romanowski S.B."/>
            <person name="Hernandez A."/>
            <person name="Krull N."/>
            <person name="Liu D.Y."/>
            <person name="Cavanagh H."/>
            <person name="Bos A."/>
            <person name="Gray C.A."/>
            <person name="Murphy B.T."/>
            <person name="Linington R.G."/>
            <person name="Eustaquio A.S."/>
        </authorList>
    </citation>
    <scope>NUCLEOTIDE SEQUENCE [LARGE SCALE GENOMIC DNA]</scope>
    <source>
        <strain evidence="1 2">RL18-126-BIB-B</strain>
    </source>
</reference>
<name>A0ACC7NCU9_9BURK</name>
<dbReference type="EMBL" id="JAQQDW010000023">
    <property type="protein sequence ID" value="MFM0104518.1"/>
    <property type="molecule type" value="Genomic_DNA"/>
</dbReference>
<dbReference type="Proteomes" id="UP001629235">
    <property type="component" value="Unassembled WGS sequence"/>
</dbReference>